<dbReference type="GO" id="GO:0016301">
    <property type="term" value="F:kinase activity"/>
    <property type="evidence" value="ECO:0007669"/>
    <property type="project" value="UniProtKB-KW"/>
</dbReference>
<keyword evidence="5" id="KW-0902">Two-component regulatory system</keyword>
<sequence length="585" mass="64794">MYNLNQFTLRNMSECGLALRQLGQNVTTMEEAGRAIINYLYKSLVDDKTQNQSCALIRLFKTHSYGDLTPKLQASARELLGDGEILPDLKCLTLLATVGEQPEWNSRYESRGHQAIPLANENAIANIPMVSQLIHQLGLDPGTVIKPDPSLMVDIEQQMYNVFHIPDALGSPYIPAQHEFVIPFNIKSVAGFGGILPSGNMFVVMMFLKVAISSATVDLLRPLALSVKTALLPFDDGKTFVDSLPVISVGDRKIEQLNSQIATLTQLLDVSEQVTFIQSDRLEQAITDLQQALTQLQTTQTQIVQSEKMSALGQMVAGIAHEINNPVNFIHGNLSHLDSYIQDLVNLFQDYQTEYPDPPANLQAKLQAADLPFLIQDLTSILQSMQVGTERIRQIVLSLRNFSRLDEAEIKEVEIHEGLDSTLVLLSHRLKAQGKHPEIQVIKDYGIVPLVECHAGQLNQVFMNILANAIDALEESNRGRCLSEIQQHPNQITIRTSMIDAKWVQVAIADNGVGIAECIRAKLFDPFFTTKPVGKGTGLGLSISYQIITEKLGGKIVCHSTIGRGTEFIIQIPVRTEESEIRSRV</sequence>
<keyword evidence="9" id="KW-1185">Reference proteome</keyword>
<keyword evidence="4 8" id="KW-0808">Transferase</keyword>
<dbReference type="Gene3D" id="1.10.287.130">
    <property type="match status" value="1"/>
</dbReference>
<evidence type="ECO:0000256" key="5">
    <source>
        <dbReference type="ARBA" id="ARBA00023012"/>
    </source>
</evidence>
<dbReference type="SUPFAM" id="SSF55874">
    <property type="entry name" value="ATPase domain of HSP90 chaperone/DNA topoisomerase II/histidine kinase"/>
    <property type="match status" value="1"/>
</dbReference>
<dbReference type="SMART" id="SM00388">
    <property type="entry name" value="HisKA"/>
    <property type="match status" value="1"/>
</dbReference>
<dbReference type="SMART" id="SM00387">
    <property type="entry name" value="HATPase_c"/>
    <property type="match status" value="1"/>
</dbReference>
<evidence type="ECO:0000256" key="3">
    <source>
        <dbReference type="ARBA" id="ARBA00022553"/>
    </source>
</evidence>
<feature type="domain" description="Histidine kinase" evidence="7">
    <location>
        <begin position="318"/>
        <end position="576"/>
    </location>
</feature>
<dbReference type="InterPro" id="IPR005467">
    <property type="entry name" value="His_kinase_dom"/>
</dbReference>
<dbReference type="Pfam" id="PF02518">
    <property type="entry name" value="HATPase_c"/>
    <property type="match status" value="1"/>
</dbReference>
<dbReference type="InterPro" id="IPR003594">
    <property type="entry name" value="HATPase_dom"/>
</dbReference>
<accession>A0ABR8G305</accession>
<dbReference type="CDD" id="cd00082">
    <property type="entry name" value="HisKA"/>
    <property type="match status" value="1"/>
</dbReference>
<dbReference type="EC" id="2.7.13.3" evidence="2"/>
<keyword evidence="6" id="KW-0175">Coiled coil</keyword>
<evidence type="ECO:0000256" key="1">
    <source>
        <dbReference type="ARBA" id="ARBA00000085"/>
    </source>
</evidence>
<dbReference type="SUPFAM" id="SSF47384">
    <property type="entry name" value="Homodimeric domain of signal transducing histidine kinase"/>
    <property type="match status" value="1"/>
</dbReference>
<organism evidence="8 9">
    <name type="scientific">Nostoc spongiaeforme FACHB-130</name>
    <dbReference type="NCBI Taxonomy" id="1357510"/>
    <lineage>
        <taxon>Bacteria</taxon>
        <taxon>Bacillati</taxon>
        <taxon>Cyanobacteriota</taxon>
        <taxon>Cyanophyceae</taxon>
        <taxon>Nostocales</taxon>
        <taxon>Nostocaceae</taxon>
        <taxon>Nostoc</taxon>
    </lineage>
</organism>
<proteinExistence type="predicted"/>
<evidence type="ECO:0000313" key="9">
    <source>
        <dbReference type="Proteomes" id="UP000603457"/>
    </source>
</evidence>
<evidence type="ECO:0000313" key="8">
    <source>
        <dbReference type="EMBL" id="MBD2597617.1"/>
    </source>
</evidence>
<dbReference type="PANTHER" id="PTHR43065:SF50">
    <property type="entry name" value="HISTIDINE KINASE"/>
    <property type="match status" value="1"/>
</dbReference>
<feature type="coiled-coil region" evidence="6">
    <location>
        <begin position="254"/>
        <end position="302"/>
    </location>
</feature>
<dbReference type="PANTHER" id="PTHR43065">
    <property type="entry name" value="SENSOR HISTIDINE KINASE"/>
    <property type="match status" value="1"/>
</dbReference>
<dbReference type="InterPro" id="IPR036890">
    <property type="entry name" value="HATPase_C_sf"/>
</dbReference>
<dbReference type="InterPro" id="IPR004358">
    <property type="entry name" value="Sig_transdc_His_kin-like_C"/>
</dbReference>
<dbReference type="InterPro" id="IPR036097">
    <property type="entry name" value="HisK_dim/P_sf"/>
</dbReference>
<evidence type="ECO:0000256" key="2">
    <source>
        <dbReference type="ARBA" id="ARBA00012438"/>
    </source>
</evidence>
<gene>
    <name evidence="8" type="ORF">H6G74_25310</name>
</gene>
<dbReference type="InterPro" id="IPR003661">
    <property type="entry name" value="HisK_dim/P_dom"/>
</dbReference>
<comment type="catalytic activity">
    <reaction evidence="1">
        <text>ATP + protein L-histidine = ADP + protein N-phospho-L-histidine.</text>
        <dbReference type="EC" id="2.7.13.3"/>
    </reaction>
</comment>
<keyword evidence="4 8" id="KW-0418">Kinase</keyword>
<dbReference type="PRINTS" id="PR00344">
    <property type="entry name" value="BCTRLSENSOR"/>
</dbReference>
<name>A0ABR8G305_9NOSO</name>
<evidence type="ECO:0000259" key="7">
    <source>
        <dbReference type="PROSITE" id="PS50109"/>
    </source>
</evidence>
<reference evidence="8 9" key="1">
    <citation type="journal article" date="2020" name="ISME J.">
        <title>Comparative genomics reveals insights into cyanobacterial evolution and habitat adaptation.</title>
        <authorList>
            <person name="Chen M.Y."/>
            <person name="Teng W.K."/>
            <person name="Zhao L."/>
            <person name="Hu C.X."/>
            <person name="Zhou Y.K."/>
            <person name="Han B.P."/>
            <person name="Song L.R."/>
            <person name="Shu W.S."/>
        </authorList>
    </citation>
    <scope>NUCLEOTIDE SEQUENCE [LARGE SCALE GENOMIC DNA]</scope>
    <source>
        <strain evidence="8 9">FACHB-130</strain>
    </source>
</reference>
<dbReference type="Proteomes" id="UP000603457">
    <property type="component" value="Unassembled WGS sequence"/>
</dbReference>
<dbReference type="Gene3D" id="3.30.565.10">
    <property type="entry name" value="Histidine kinase-like ATPase, C-terminal domain"/>
    <property type="match status" value="1"/>
</dbReference>
<evidence type="ECO:0000256" key="4">
    <source>
        <dbReference type="ARBA" id="ARBA00022777"/>
    </source>
</evidence>
<dbReference type="RefSeq" id="WP_190970258.1">
    <property type="nucleotide sequence ID" value="NZ_JACJTB010000046.1"/>
</dbReference>
<evidence type="ECO:0000256" key="6">
    <source>
        <dbReference type="SAM" id="Coils"/>
    </source>
</evidence>
<dbReference type="PROSITE" id="PS50109">
    <property type="entry name" value="HIS_KIN"/>
    <property type="match status" value="1"/>
</dbReference>
<keyword evidence="3" id="KW-0597">Phosphoprotein</keyword>
<protein>
    <recommendedName>
        <fullName evidence="2">histidine kinase</fullName>
        <ecNumber evidence="2">2.7.13.3</ecNumber>
    </recommendedName>
</protein>
<comment type="caution">
    <text evidence="8">The sequence shown here is derived from an EMBL/GenBank/DDBJ whole genome shotgun (WGS) entry which is preliminary data.</text>
</comment>
<dbReference type="EMBL" id="JACJTB010000046">
    <property type="protein sequence ID" value="MBD2597617.1"/>
    <property type="molecule type" value="Genomic_DNA"/>
</dbReference>